<feature type="domain" description="DUF2147" evidence="3">
    <location>
        <begin position="74"/>
        <end position="121"/>
    </location>
</feature>
<evidence type="ECO:0000256" key="2">
    <source>
        <dbReference type="SAM" id="SignalP"/>
    </source>
</evidence>
<dbReference type="Pfam" id="PF09917">
    <property type="entry name" value="DUF2147"/>
    <property type="match status" value="1"/>
</dbReference>
<dbReference type="KEGG" id="mtw:CQW49_01770"/>
<dbReference type="PANTHER" id="PTHR36919">
    <property type="entry name" value="BLR1215 PROTEIN"/>
    <property type="match status" value="1"/>
</dbReference>
<dbReference type="PANTHER" id="PTHR36919:SF2">
    <property type="entry name" value="BLL6627 PROTEIN"/>
    <property type="match status" value="1"/>
</dbReference>
<gene>
    <name evidence="4" type="ORF">CQW49_01770</name>
</gene>
<feature type="region of interest" description="Disordered" evidence="1">
    <location>
        <begin position="122"/>
        <end position="143"/>
    </location>
</feature>
<protein>
    <submittedName>
        <fullName evidence="4">DUF2147 domain-containing protein</fullName>
    </submittedName>
</protein>
<keyword evidence="5" id="KW-1185">Reference proteome</keyword>
<evidence type="ECO:0000256" key="1">
    <source>
        <dbReference type="SAM" id="MobiDB-lite"/>
    </source>
</evidence>
<dbReference type="InterPro" id="IPR019223">
    <property type="entry name" value="DUF2147"/>
</dbReference>
<dbReference type="AlphaFoldDB" id="A0A2D2CVC1"/>
<evidence type="ECO:0000259" key="3">
    <source>
        <dbReference type="Pfam" id="PF09917"/>
    </source>
</evidence>
<name>A0A2D2CVC1_METT3</name>
<dbReference type="STRING" id="595536.GCA_000178815_00589"/>
<reference evidence="5" key="1">
    <citation type="submission" date="2017-10" db="EMBL/GenBank/DDBJ databases">
        <title>Completed PacBio SMRT sequence of Methylosinus trichosporium OB3b reveals presence of a third large plasmid.</title>
        <authorList>
            <person name="Charles T.C."/>
            <person name="Lynch M.D.J."/>
            <person name="Heil J.R."/>
            <person name="Cheng J."/>
        </authorList>
    </citation>
    <scope>NUCLEOTIDE SEQUENCE [LARGE SCALE GENOMIC DNA]</scope>
    <source>
        <strain evidence="5">OB3b</strain>
    </source>
</reference>
<proteinExistence type="predicted"/>
<accession>A0A2D2CVC1</accession>
<dbReference type="RefSeq" id="WP_003613181.1">
    <property type="nucleotide sequence ID" value="NZ_CP023737.1"/>
</dbReference>
<feature type="chain" id="PRO_5013823855" evidence="2">
    <location>
        <begin position="21"/>
        <end position="143"/>
    </location>
</feature>
<evidence type="ECO:0000313" key="5">
    <source>
        <dbReference type="Proteomes" id="UP000230709"/>
    </source>
</evidence>
<dbReference type="EMBL" id="CP023737">
    <property type="protein sequence ID" value="ATQ66762.1"/>
    <property type="molecule type" value="Genomic_DNA"/>
</dbReference>
<sequence>MRIMANLFLAGLAAAAPAFAGPTDPIYGVWMRDGHNQKLEFFDCEGHLCARGYFPPPPPGAQPALIFRYATRIEPNKWKGDLFNPENGKIYSGTVTLDSPTRLTLTGCLIAFLCQSEGWSKVPVEPPAPSQKSPTPRRRVNNP</sequence>
<organism evidence="4 5">
    <name type="scientific">Methylosinus trichosporium (strain ATCC 35070 / NCIMB 11131 / UNIQEM 75 / OB3b)</name>
    <dbReference type="NCBI Taxonomy" id="595536"/>
    <lineage>
        <taxon>Bacteria</taxon>
        <taxon>Pseudomonadati</taxon>
        <taxon>Pseudomonadota</taxon>
        <taxon>Alphaproteobacteria</taxon>
        <taxon>Hyphomicrobiales</taxon>
        <taxon>Methylocystaceae</taxon>
        <taxon>Methylosinus</taxon>
    </lineage>
</organism>
<keyword evidence="2" id="KW-0732">Signal</keyword>
<evidence type="ECO:0000313" key="4">
    <source>
        <dbReference type="EMBL" id="ATQ66762.1"/>
    </source>
</evidence>
<dbReference type="Proteomes" id="UP000230709">
    <property type="component" value="Chromosome"/>
</dbReference>
<feature type="signal peptide" evidence="2">
    <location>
        <begin position="1"/>
        <end position="20"/>
    </location>
</feature>
<dbReference type="Gene3D" id="2.40.128.520">
    <property type="match status" value="1"/>
</dbReference>